<evidence type="ECO:0000259" key="1">
    <source>
        <dbReference type="Pfam" id="PF07007"/>
    </source>
</evidence>
<evidence type="ECO:0000313" key="3">
    <source>
        <dbReference type="Proteomes" id="UP000228531"/>
    </source>
</evidence>
<organism evidence="2 3">
    <name type="scientific">Yoonia maricola</name>
    <dbReference type="NCBI Taxonomy" id="420999"/>
    <lineage>
        <taxon>Bacteria</taxon>
        <taxon>Pseudomonadati</taxon>
        <taxon>Pseudomonadota</taxon>
        <taxon>Alphaproteobacteria</taxon>
        <taxon>Rhodobacterales</taxon>
        <taxon>Paracoccaceae</taxon>
        <taxon>Yoonia</taxon>
    </lineage>
</organism>
<dbReference type="Pfam" id="PF07007">
    <property type="entry name" value="LprI"/>
    <property type="match status" value="1"/>
</dbReference>
<dbReference type="InterPro" id="IPR009739">
    <property type="entry name" value="LprI-like_N"/>
</dbReference>
<reference evidence="2 3" key="1">
    <citation type="submission" date="2017-11" db="EMBL/GenBank/DDBJ databases">
        <title>Genomic Encyclopedia of Archaeal and Bacterial Type Strains, Phase II (KMG-II): From Individual Species to Whole Genera.</title>
        <authorList>
            <person name="Goeker M."/>
        </authorList>
    </citation>
    <scope>NUCLEOTIDE SEQUENCE [LARGE SCALE GENOMIC DNA]</scope>
    <source>
        <strain evidence="2 3">DSM 29128</strain>
    </source>
</reference>
<accession>A0A2M8WN00</accession>
<evidence type="ECO:0000313" key="2">
    <source>
        <dbReference type="EMBL" id="PJI92294.1"/>
    </source>
</evidence>
<sequence>MLSCLLVCPPVTADVLGSGPPLTHRSYSVDAALLSDCVSTAAIERDADFVMEAESACVGQGFTQCSEMRNDRVTMITCLSLERQYWEWRLDRMVEGLSGAYSPPEFVQGVQMTAPELQATVIVWRAYAETKCSYLTSQYGVGRSRGREGDIVEYACLNGETARFSLEIENRLKEHCRSGRRPVYGEICEDLS</sequence>
<keyword evidence="3" id="KW-1185">Reference proteome</keyword>
<comment type="caution">
    <text evidence="2">The sequence shown here is derived from an EMBL/GenBank/DDBJ whole genome shotgun (WGS) entry which is preliminary data.</text>
</comment>
<gene>
    <name evidence="2" type="ORF">BC777_1139</name>
</gene>
<dbReference type="AlphaFoldDB" id="A0A2M8WN00"/>
<dbReference type="Proteomes" id="UP000228531">
    <property type="component" value="Unassembled WGS sequence"/>
</dbReference>
<name>A0A2M8WN00_9RHOB</name>
<protein>
    <recommendedName>
        <fullName evidence="1">Lysozyme inhibitor LprI-like N-terminal domain-containing protein</fullName>
    </recommendedName>
</protein>
<proteinExistence type="predicted"/>
<feature type="domain" description="Lysozyme inhibitor LprI-like N-terminal" evidence="1">
    <location>
        <begin position="65"/>
        <end position="162"/>
    </location>
</feature>
<dbReference type="EMBL" id="PGTY01000001">
    <property type="protein sequence ID" value="PJI92294.1"/>
    <property type="molecule type" value="Genomic_DNA"/>
</dbReference>